<keyword evidence="2 6" id="KW-0479">Metal-binding</keyword>
<sequence length="163" mass="18162">MVEILQIGNPILREIASPVQNIDSPDVQELVDLMLGIVFERNGVGLAAPQIGYSSRVIVVASHPNVRYPHAPLMKPMEMINPLIVSHSQDVEEGEEGCLSVRGKRAGVLRYSAIALTYHNRHGQKQTREFDGFIARIVQHEIDHLNGILFVDHVKETLKIVTV</sequence>
<dbReference type="SUPFAM" id="SSF56420">
    <property type="entry name" value="Peptide deformylase"/>
    <property type="match status" value="1"/>
</dbReference>
<feature type="active site" evidence="6">
    <location>
        <position position="141"/>
    </location>
</feature>
<dbReference type="Gene3D" id="3.90.45.10">
    <property type="entry name" value="Peptide deformylase"/>
    <property type="match status" value="1"/>
</dbReference>
<keyword evidence="3 6" id="KW-0378">Hydrolase</keyword>
<evidence type="ECO:0000256" key="3">
    <source>
        <dbReference type="ARBA" id="ARBA00022801"/>
    </source>
</evidence>
<feature type="binding site" evidence="6">
    <location>
        <position position="140"/>
    </location>
    <ligand>
        <name>Fe cation</name>
        <dbReference type="ChEBI" id="CHEBI:24875"/>
    </ligand>
</feature>
<evidence type="ECO:0000256" key="6">
    <source>
        <dbReference type="HAMAP-Rule" id="MF_00163"/>
    </source>
</evidence>
<dbReference type="GO" id="GO:0006412">
    <property type="term" value="P:translation"/>
    <property type="evidence" value="ECO:0007669"/>
    <property type="project" value="UniProtKB-UniRule"/>
</dbReference>
<dbReference type="Pfam" id="PF01327">
    <property type="entry name" value="Pep_deformylase"/>
    <property type="match status" value="1"/>
</dbReference>
<organism evidence="7 8">
    <name type="scientific">Cyanobacterium stanieri (strain ATCC 29140 / PCC 7202)</name>
    <dbReference type="NCBI Taxonomy" id="292563"/>
    <lineage>
        <taxon>Bacteria</taxon>
        <taxon>Bacillati</taxon>
        <taxon>Cyanobacteriota</taxon>
        <taxon>Cyanophyceae</taxon>
        <taxon>Oscillatoriophycideae</taxon>
        <taxon>Chroococcales</taxon>
        <taxon>Geminocystaceae</taxon>
        <taxon>Cyanobacterium</taxon>
    </lineage>
</organism>
<evidence type="ECO:0000256" key="2">
    <source>
        <dbReference type="ARBA" id="ARBA00022723"/>
    </source>
</evidence>
<comment type="function">
    <text evidence="6">Removes the formyl group from the N-terminal Met of newly synthesized proteins. Requires at least a dipeptide for an efficient rate of reaction. N-terminal L-methionine is a prerequisite for activity but the enzyme has broad specificity at other positions.</text>
</comment>
<dbReference type="AlphaFoldDB" id="K9YLA7"/>
<comment type="cofactor">
    <cofactor evidence="6">
        <name>Fe(2+)</name>
        <dbReference type="ChEBI" id="CHEBI:29033"/>
    </cofactor>
    <text evidence="6">Binds 1 Fe(2+) ion.</text>
</comment>
<dbReference type="PANTHER" id="PTHR10458">
    <property type="entry name" value="PEPTIDE DEFORMYLASE"/>
    <property type="match status" value="1"/>
</dbReference>
<dbReference type="STRING" id="292563.Cyast_0926"/>
<dbReference type="PIRSF" id="PIRSF004749">
    <property type="entry name" value="Pep_def"/>
    <property type="match status" value="1"/>
</dbReference>
<dbReference type="CDD" id="cd00487">
    <property type="entry name" value="Pep_deformylase"/>
    <property type="match status" value="1"/>
</dbReference>
<dbReference type="Proteomes" id="UP000010483">
    <property type="component" value="Chromosome"/>
</dbReference>
<dbReference type="EC" id="3.5.1.88" evidence="6"/>
<comment type="similarity">
    <text evidence="1 6">Belongs to the polypeptide deformylase family.</text>
</comment>
<gene>
    <name evidence="6" type="primary">def</name>
    <name evidence="7" type="ordered locus">Cyast_0926</name>
</gene>
<evidence type="ECO:0000256" key="1">
    <source>
        <dbReference type="ARBA" id="ARBA00010759"/>
    </source>
</evidence>
<dbReference type="InterPro" id="IPR023635">
    <property type="entry name" value="Peptide_deformylase"/>
</dbReference>
<dbReference type="NCBIfam" id="TIGR00079">
    <property type="entry name" value="pept_deformyl"/>
    <property type="match status" value="1"/>
</dbReference>
<dbReference type="eggNOG" id="COG0242">
    <property type="taxonomic scope" value="Bacteria"/>
</dbReference>
<evidence type="ECO:0000313" key="8">
    <source>
        <dbReference type="Proteomes" id="UP000010483"/>
    </source>
</evidence>
<dbReference type="PATRIC" id="fig|292563.3.peg.973"/>
<evidence type="ECO:0000256" key="5">
    <source>
        <dbReference type="ARBA" id="ARBA00023004"/>
    </source>
</evidence>
<dbReference type="GO" id="GO:0046872">
    <property type="term" value="F:metal ion binding"/>
    <property type="evidence" value="ECO:0007669"/>
    <property type="project" value="UniProtKB-KW"/>
</dbReference>
<evidence type="ECO:0000313" key="7">
    <source>
        <dbReference type="EMBL" id="AFZ46898.1"/>
    </source>
</evidence>
<name>K9YLA7_CYASC</name>
<feature type="binding site" evidence="6">
    <location>
        <position position="98"/>
    </location>
    <ligand>
        <name>Fe cation</name>
        <dbReference type="ChEBI" id="CHEBI:24875"/>
    </ligand>
</feature>
<feature type="binding site" evidence="6">
    <location>
        <position position="144"/>
    </location>
    <ligand>
        <name>Fe cation</name>
        <dbReference type="ChEBI" id="CHEBI:24875"/>
    </ligand>
</feature>
<comment type="catalytic activity">
    <reaction evidence="6">
        <text>N-terminal N-formyl-L-methionyl-[peptide] + H2O = N-terminal L-methionyl-[peptide] + formate</text>
        <dbReference type="Rhea" id="RHEA:24420"/>
        <dbReference type="Rhea" id="RHEA-COMP:10639"/>
        <dbReference type="Rhea" id="RHEA-COMP:10640"/>
        <dbReference type="ChEBI" id="CHEBI:15377"/>
        <dbReference type="ChEBI" id="CHEBI:15740"/>
        <dbReference type="ChEBI" id="CHEBI:49298"/>
        <dbReference type="ChEBI" id="CHEBI:64731"/>
        <dbReference type="EC" id="3.5.1.88"/>
    </reaction>
</comment>
<dbReference type="FunFam" id="3.90.45.10:FF:000003">
    <property type="entry name" value="Peptide deformylase"/>
    <property type="match status" value="1"/>
</dbReference>
<dbReference type="KEGG" id="csn:Cyast_0926"/>
<keyword evidence="8" id="KW-1185">Reference proteome</keyword>
<dbReference type="HOGENOM" id="CLU_061901_5_2_3"/>
<dbReference type="InterPro" id="IPR036821">
    <property type="entry name" value="Peptide_deformylase_sf"/>
</dbReference>
<proteinExistence type="inferred from homology"/>
<dbReference type="HAMAP" id="MF_00163">
    <property type="entry name" value="Pep_deformylase"/>
    <property type="match status" value="1"/>
</dbReference>
<keyword evidence="4 6" id="KW-0648">Protein biosynthesis</keyword>
<dbReference type="EMBL" id="CP003940">
    <property type="protein sequence ID" value="AFZ46898.1"/>
    <property type="molecule type" value="Genomic_DNA"/>
</dbReference>
<evidence type="ECO:0000256" key="4">
    <source>
        <dbReference type="ARBA" id="ARBA00022917"/>
    </source>
</evidence>
<accession>K9YLA7</accession>
<protein>
    <recommendedName>
        <fullName evidence="6">Peptide deformylase</fullName>
        <shortName evidence="6">PDF</shortName>
        <ecNumber evidence="6">3.5.1.88</ecNumber>
    </recommendedName>
    <alternativeName>
        <fullName evidence="6">Polypeptide deformylase</fullName>
    </alternativeName>
</protein>
<keyword evidence="5 6" id="KW-0408">Iron</keyword>
<dbReference type="GO" id="GO:0042586">
    <property type="term" value="F:peptide deformylase activity"/>
    <property type="evidence" value="ECO:0007669"/>
    <property type="project" value="UniProtKB-UniRule"/>
</dbReference>
<dbReference type="PRINTS" id="PR01576">
    <property type="entry name" value="PDEFORMYLASE"/>
</dbReference>
<dbReference type="PANTHER" id="PTHR10458:SF21">
    <property type="entry name" value="PEPTIDE DEFORMYLASE"/>
    <property type="match status" value="1"/>
</dbReference>
<reference evidence="8" key="1">
    <citation type="journal article" date="2013" name="Proc. Natl. Acad. Sci. U.S.A.">
        <title>Improving the coverage of the cyanobacterial phylum using diversity-driven genome sequencing.</title>
        <authorList>
            <person name="Shih P.M."/>
            <person name="Wu D."/>
            <person name="Latifi A."/>
            <person name="Axen S.D."/>
            <person name="Fewer D.P."/>
            <person name="Talla E."/>
            <person name="Calteau A."/>
            <person name="Cai F."/>
            <person name="Tandeau de Marsac N."/>
            <person name="Rippka R."/>
            <person name="Herdman M."/>
            <person name="Sivonen K."/>
            <person name="Coursin T."/>
            <person name="Laurent T."/>
            <person name="Goodwin L."/>
            <person name="Nolan M."/>
            <person name="Davenport K.W."/>
            <person name="Han C.S."/>
            <person name="Rubin E.M."/>
            <person name="Eisen J.A."/>
            <person name="Woyke T."/>
            <person name="Gugger M."/>
            <person name="Kerfeld C.A."/>
        </authorList>
    </citation>
    <scope>NUCLEOTIDE SEQUENCE [LARGE SCALE GENOMIC DNA]</scope>
    <source>
        <strain evidence="8">ATCC 29140 / PCC 7202</strain>
    </source>
</reference>
<dbReference type="NCBIfam" id="NF001159">
    <property type="entry name" value="PRK00150.1-3"/>
    <property type="match status" value="1"/>
</dbReference>